<feature type="domain" description="ABC transporter" evidence="5">
    <location>
        <begin position="327"/>
        <end position="547"/>
    </location>
</feature>
<accession>A0A3Q9RPN9</accession>
<evidence type="ECO:0000259" key="5">
    <source>
        <dbReference type="PROSITE" id="PS50893"/>
    </source>
</evidence>
<dbReference type="AlphaFoldDB" id="A0A3Q9RPN9"/>
<dbReference type="SMART" id="SM00382">
    <property type="entry name" value="AAA"/>
    <property type="match status" value="2"/>
</dbReference>
<keyword evidence="3 6" id="KW-0067">ATP-binding</keyword>
<reference evidence="6 7" key="1">
    <citation type="submission" date="2018-01" db="EMBL/GenBank/DDBJ databases">
        <title>Bacillus asahii Genome sequencing and assembly.</title>
        <authorList>
            <person name="Jiang H."/>
            <person name="Feng Y."/>
            <person name="Zhao F."/>
            <person name="Lin X."/>
        </authorList>
    </citation>
    <scope>NUCLEOTIDE SEQUENCE [LARGE SCALE GENOMIC DNA]</scope>
    <source>
        <strain evidence="6 7">OM18</strain>
    </source>
</reference>
<dbReference type="CDD" id="cd03221">
    <property type="entry name" value="ABCF_EF-3"/>
    <property type="match status" value="2"/>
</dbReference>
<dbReference type="InterPro" id="IPR032524">
    <property type="entry name" value="ABC_tran_C"/>
</dbReference>
<dbReference type="InterPro" id="IPR037118">
    <property type="entry name" value="Val-tRNA_synth_C_sf"/>
</dbReference>
<protein>
    <submittedName>
        <fullName evidence="6">Multidrug ABC transporter ATP-binding protein</fullName>
    </submittedName>
</protein>
<dbReference type="PANTHER" id="PTHR42855:SF1">
    <property type="entry name" value="ABC TRANSPORTER DOMAIN-CONTAINING PROTEIN"/>
    <property type="match status" value="1"/>
</dbReference>
<dbReference type="InterPro" id="IPR032781">
    <property type="entry name" value="ABC_tran_Xtn"/>
</dbReference>
<dbReference type="InterPro" id="IPR027417">
    <property type="entry name" value="P-loop_NTPase"/>
</dbReference>
<gene>
    <name evidence="6" type="primary">uup</name>
    <name evidence="6" type="ORF">BAOM_3380</name>
</gene>
<dbReference type="GO" id="GO:0005524">
    <property type="term" value="F:ATP binding"/>
    <property type="evidence" value="ECO:0007669"/>
    <property type="project" value="UniProtKB-KW"/>
</dbReference>
<evidence type="ECO:0000256" key="2">
    <source>
        <dbReference type="ARBA" id="ARBA00022741"/>
    </source>
</evidence>
<dbReference type="PROSITE" id="PS00211">
    <property type="entry name" value="ABC_TRANSPORTER_1"/>
    <property type="match status" value="1"/>
</dbReference>
<dbReference type="PROSITE" id="PS50893">
    <property type="entry name" value="ABC_TRANSPORTER_2"/>
    <property type="match status" value="2"/>
</dbReference>
<feature type="domain" description="ABC transporter" evidence="5">
    <location>
        <begin position="11"/>
        <end position="262"/>
    </location>
</feature>
<dbReference type="Gene3D" id="3.40.50.300">
    <property type="entry name" value="P-loop containing nucleotide triphosphate hydrolases"/>
    <property type="match status" value="2"/>
</dbReference>
<dbReference type="FunFam" id="3.40.50.300:FF:000309">
    <property type="entry name" value="ABC transporter ATP-binding protein"/>
    <property type="match status" value="1"/>
</dbReference>
<dbReference type="SUPFAM" id="SSF52540">
    <property type="entry name" value="P-loop containing nucleoside triphosphate hydrolases"/>
    <property type="match status" value="2"/>
</dbReference>
<dbReference type="GO" id="GO:0016887">
    <property type="term" value="F:ATP hydrolysis activity"/>
    <property type="evidence" value="ECO:0007669"/>
    <property type="project" value="InterPro"/>
</dbReference>
<evidence type="ECO:0000256" key="1">
    <source>
        <dbReference type="ARBA" id="ARBA00022737"/>
    </source>
</evidence>
<sequence>MGNGIDDMKVFSMEKVTKTQGEKLLFKDISFSVSEGEKIGIVGINGTGKSTLLNIIAGKEESDIGEKTHPNDYRISYLSQDPNFDESLTMMEYMFASDTPIFSLIRKYEKTLVELQNDPENSTLQNRLLQEQQEMDALNAWDTSANARTVLSKLGMQDYSKTLGQLSGGQKKRVALAKTLIETPDLLILDEPTNHLDYDSIKWLEDYLVKYPRAVLFVTHDRYFLDNVSNKIWEIANSRLFEYKGNYAAFLEAKAIREENESIERGKKESLFKKELAWIRTGAKARTTKQKARIQRFESLEAGLKHKGNNDQLEMELSGARLGKKVLELKSISKSFGPEPIIENFSFLFKPGDRIGIVGSNGSGKSTLLNILAGRETIDAGEIEVGQTVKIGYYTQENVDMNENMRMIEYIRETADSIQLKDGSHISAAQMLERFLFPMHTHGTPIRKLSGGEKRRLYLLSILMSAPNVLLLDEPTNDLDTQTLTVLEDYLETFAGVVITVSHDRYFLDKTCQQLFVFKKKADIQFYYGSYSEFLEEKIEEVVVEKAVEAPPVPKRTEKKKKKLTYAETKEWEEIEGKMEEVEQRLAEITEEMSAAGSDFGKIHVLVEEERELNEKLEYMMERWTYLAEKLEEE</sequence>
<dbReference type="FunFam" id="3.40.50.300:FF:000011">
    <property type="entry name" value="Putative ABC transporter ATP-binding component"/>
    <property type="match status" value="1"/>
</dbReference>
<dbReference type="GO" id="GO:0003677">
    <property type="term" value="F:DNA binding"/>
    <property type="evidence" value="ECO:0007669"/>
    <property type="project" value="InterPro"/>
</dbReference>
<dbReference type="InterPro" id="IPR017871">
    <property type="entry name" value="ABC_transporter-like_CS"/>
</dbReference>
<evidence type="ECO:0000313" key="6">
    <source>
        <dbReference type="EMBL" id="AZV43989.1"/>
    </source>
</evidence>
<evidence type="ECO:0000313" key="7">
    <source>
        <dbReference type="Proteomes" id="UP000283095"/>
    </source>
</evidence>
<dbReference type="InterPro" id="IPR003439">
    <property type="entry name" value="ABC_transporter-like_ATP-bd"/>
</dbReference>
<dbReference type="KEGG" id="pasa:BAOM_3380"/>
<evidence type="ECO:0000256" key="4">
    <source>
        <dbReference type="SAM" id="Coils"/>
    </source>
</evidence>
<keyword evidence="4" id="KW-0175">Coiled coil</keyword>
<keyword evidence="1" id="KW-0677">Repeat</keyword>
<proteinExistence type="predicted"/>
<evidence type="ECO:0000256" key="3">
    <source>
        <dbReference type="ARBA" id="ARBA00022840"/>
    </source>
</evidence>
<dbReference type="Pfam" id="PF12848">
    <property type="entry name" value="ABC_tran_Xtn"/>
    <property type="match status" value="1"/>
</dbReference>
<keyword evidence="2" id="KW-0547">Nucleotide-binding</keyword>
<dbReference type="Pfam" id="PF16326">
    <property type="entry name" value="ABC_tran_CTD"/>
    <property type="match status" value="1"/>
</dbReference>
<dbReference type="PANTHER" id="PTHR42855">
    <property type="entry name" value="ABC TRANSPORTER ATP-BINDING SUBUNIT"/>
    <property type="match status" value="1"/>
</dbReference>
<name>A0A3Q9RPN9_9BACI</name>
<organism evidence="6 7">
    <name type="scientific">Peribacillus asahii</name>
    <dbReference type="NCBI Taxonomy" id="228899"/>
    <lineage>
        <taxon>Bacteria</taxon>
        <taxon>Bacillati</taxon>
        <taxon>Bacillota</taxon>
        <taxon>Bacilli</taxon>
        <taxon>Bacillales</taxon>
        <taxon>Bacillaceae</taxon>
        <taxon>Peribacillus</taxon>
    </lineage>
</organism>
<dbReference type="Gene3D" id="1.10.287.380">
    <property type="entry name" value="Valyl-tRNA synthetase, C-terminal domain"/>
    <property type="match status" value="1"/>
</dbReference>
<dbReference type="Pfam" id="PF00005">
    <property type="entry name" value="ABC_tran"/>
    <property type="match status" value="2"/>
</dbReference>
<dbReference type="EMBL" id="CP026095">
    <property type="protein sequence ID" value="AZV43989.1"/>
    <property type="molecule type" value="Genomic_DNA"/>
</dbReference>
<dbReference type="InterPro" id="IPR051309">
    <property type="entry name" value="ABCF_ATPase"/>
</dbReference>
<dbReference type="Proteomes" id="UP000283095">
    <property type="component" value="Chromosome"/>
</dbReference>
<feature type="coiled-coil region" evidence="4">
    <location>
        <begin position="572"/>
        <end position="634"/>
    </location>
</feature>
<dbReference type="InterPro" id="IPR003593">
    <property type="entry name" value="AAA+_ATPase"/>
</dbReference>